<keyword evidence="4" id="KW-1185">Reference proteome</keyword>
<dbReference type="RefSeq" id="WP_322621580.1">
    <property type="nucleotide sequence ID" value="NZ_VMNX01000449.1"/>
</dbReference>
<evidence type="ECO:0000313" key="4">
    <source>
        <dbReference type="Proteomes" id="UP000373149"/>
    </source>
</evidence>
<accession>A0A5N8X7N4</accession>
<protein>
    <submittedName>
        <fullName evidence="3">Uncharacterized protein</fullName>
    </submittedName>
</protein>
<dbReference type="NCBIfam" id="NF041681">
    <property type="entry name" value="HGxxPAAW"/>
    <property type="match status" value="1"/>
</dbReference>
<proteinExistence type="predicted"/>
<gene>
    <name evidence="3" type="ORF">FPZ41_45765</name>
</gene>
<name>A0A5N8X7N4_9ACTN</name>
<evidence type="ECO:0000256" key="1">
    <source>
        <dbReference type="SAM" id="MobiDB-lite"/>
    </source>
</evidence>
<dbReference type="EMBL" id="VMNX01000449">
    <property type="protein sequence ID" value="MPY55457.1"/>
    <property type="molecule type" value="Genomic_DNA"/>
</dbReference>
<comment type="caution">
    <text evidence="3">The sequence shown here is derived from an EMBL/GenBank/DDBJ whole genome shotgun (WGS) entry which is preliminary data.</text>
</comment>
<feature type="transmembrane region" description="Helical" evidence="2">
    <location>
        <begin position="12"/>
        <end position="31"/>
    </location>
</feature>
<keyword evidence="2" id="KW-1133">Transmembrane helix</keyword>
<keyword evidence="2" id="KW-0472">Membrane</keyword>
<organism evidence="3 4">
    <name type="scientific">Streptomyces acidicola</name>
    <dbReference type="NCBI Taxonomy" id="2596892"/>
    <lineage>
        <taxon>Bacteria</taxon>
        <taxon>Bacillati</taxon>
        <taxon>Actinomycetota</taxon>
        <taxon>Actinomycetes</taxon>
        <taxon>Kitasatosporales</taxon>
        <taxon>Streptomycetaceae</taxon>
        <taxon>Streptomyces</taxon>
    </lineage>
</organism>
<reference evidence="3 4" key="1">
    <citation type="submission" date="2019-09" db="EMBL/GenBank/DDBJ databases">
        <authorList>
            <person name="Duangmal K."/>
            <person name="Teo W.F.A."/>
            <person name="Lipun K."/>
        </authorList>
    </citation>
    <scope>NUCLEOTIDE SEQUENCE [LARGE SCALE GENOMIC DNA]</scope>
    <source>
        <strain evidence="3 4">K1PN6</strain>
    </source>
</reference>
<dbReference type="Proteomes" id="UP000373149">
    <property type="component" value="Unassembled WGS sequence"/>
</dbReference>
<feature type="transmembrane region" description="Helical" evidence="2">
    <location>
        <begin position="37"/>
        <end position="58"/>
    </location>
</feature>
<sequence>MSGHYDEGHTVAGWTGFTVATTGTVMAGLGICGWRPGIWLGSALMAAALLVMWVLHLAGWGKPPGPRTVDQRSLRRRDLSARQGHAGCLGCRLAGRGGPWVRAGAAAAPASAAASETAGTSDTAGAAADVSS</sequence>
<keyword evidence="2" id="KW-0812">Transmembrane</keyword>
<feature type="region of interest" description="Disordered" evidence="1">
    <location>
        <begin position="111"/>
        <end position="132"/>
    </location>
</feature>
<dbReference type="AlphaFoldDB" id="A0A5N8X7N4"/>
<evidence type="ECO:0000256" key="2">
    <source>
        <dbReference type="SAM" id="Phobius"/>
    </source>
</evidence>
<evidence type="ECO:0000313" key="3">
    <source>
        <dbReference type="EMBL" id="MPY55457.1"/>
    </source>
</evidence>